<dbReference type="CDD" id="cd19501">
    <property type="entry name" value="RecA-like_FtsH"/>
    <property type="match status" value="1"/>
</dbReference>
<dbReference type="GO" id="GO:0046872">
    <property type="term" value="F:metal ion binding"/>
    <property type="evidence" value="ECO:0007669"/>
    <property type="project" value="UniProtKB-KW"/>
</dbReference>
<dbReference type="InterPro" id="IPR003959">
    <property type="entry name" value="ATPase_AAA_core"/>
</dbReference>
<dbReference type="EMBL" id="MIGC01005146">
    <property type="protein sequence ID" value="PHJ17248.1"/>
    <property type="molecule type" value="Genomic_DNA"/>
</dbReference>
<sequence length="1178" mass="129081">MVPPCSSSSSSLLTNSSVRGNVAGFSRRVSSSSFPLLPSSSDISISSFGGERVLGKMLLTALSEGPLRIKMKRSRRKAFSLLPSSSSLLSIPSSSSFHKFPRSFFSQSYQTHPSRLLSSLSSSSLPTSSSASLSRSSLLTTRFPQSLSSSSSSPLYFLCVLPTRRYLSLFAPSSLRKKSSSSRLSLRDFHQIEQEAELHRHDPYMQQKYLSCLNANGDYAKVIQRFEENRFSSKPFSINDECITEYIKALSYTGQIHSRDLHHLTQVILQYSNPSSSSSSTSDRRRPTPLQEGEGQQEEEGLRQYGRNLSSSSMPSSSSGASSLLGMQQALQTQQIILSQQVNDILRHLLQKDTAGGNGSSARGLDGRRGGGESVKILNGSVRKGSREEDPEEDQEEEEKRKRGFARKVFGSVWLGFKMIGRGVYVTVKTCVRGAWSLLLSPIMAVFVLWSLVTDGFESFQQSAKRLEGNLSPDQKSKEWIATKVIQPSEVKTTFNDVKGCEEVKKEVQEVVAYLRSPEKFLAMGAHLPKGVLLQGPPGTGKTLLARAIAGEAGVPFLHASGSEFEEMYVGVGASRLRQLFAEARRMSPCILFIDEIDALGGRRTLTENKHHRQTLNQLLTELDGFKPSDGVTLICATNLAEALDPALTRPGRIDRIIHVPFPSKKERIEILQHYSANMPLASDVDLDTLACLTSGMTGADLANLLNFAAIRAATEGKEQVTLSEVEESFDRLMVGNRRTGVIMKEEERRLTAYHESGHALLALYTPHSLPLHKATILFRGSSLGVTWSVGKEDSYSTSQQQYLASLDVAMGGKAAEELIFGEGNVTSGCHSDLVRATQLARRMVMDYGMGVEDTQVPMVIGKKEYDVVSEGVKQKVDRAVQRLLDESYLRAKNLLQDKQEELQRLAEALLEHETLSAEEIREAVAGKLKREKPSKTRREVVENGQRGFGDAEDLLPGENDHNEENREGEGVGRATASSSSIAIGGVGGGHHPSSTGRSYANRSEDEKRVRTTLSSSSSASSSASHCRISESVSDAINSGSPAEGLDFKEEEEDLSSSLFSPRISSASSSSSFSEIEKVDPCEDVSSHPSKSRREEEEANPSSSSKKAVYVAGEVQETRRKDGVEGMSRGKGGEEEDDGGVSHRQYHGERGDSDVVTPERDERERSSSTKERRNSNDN</sequence>
<dbReference type="PANTHER" id="PTHR23076:SF97">
    <property type="entry name" value="ATP-DEPENDENT ZINC METALLOPROTEASE YME1L1"/>
    <property type="match status" value="1"/>
</dbReference>
<feature type="region of interest" description="Disordered" evidence="17">
    <location>
        <begin position="272"/>
        <end position="301"/>
    </location>
</feature>
<evidence type="ECO:0000256" key="9">
    <source>
        <dbReference type="ARBA" id="ARBA00022801"/>
    </source>
</evidence>
<evidence type="ECO:0000256" key="11">
    <source>
        <dbReference type="ARBA" id="ARBA00022840"/>
    </source>
</evidence>
<comment type="similarity">
    <text evidence="4">In the N-terminal section; belongs to the AAA ATPase family.</text>
</comment>
<dbReference type="GO" id="GO:0004176">
    <property type="term" value="F:ATP-dependent peptidase activity"/>
    <property type="evidence" value="ECO:0007669"/>
    <property type="project" value="InterPro"/>
</dbReference>
<evidence type="ECO:0000256" key="5">
    <source>
        <dbReference type="ARBA" id="ARBA00022670"/>
    </source>
</evidence>
<dbReference type="Pfam" id="PF00004">
    <property type="entry name" value="AAA"/>
    <property type="match status" value="1"/>
</dbReference>
<keyword evidence="8" id="KW-0547">Nucleotide-binding</keyword>
<feature type="compositionally biased region" description="Basic and acidic residues" evidence="17">
    <location>
        <begin position="959"/>
        <end position="971"/>
    </location>
</feature>
<evidence type="ECO:0000256" key="12">
    <source>
        <dbReference type="ARBA" id="ARBA00022946"/>
    </source>
</evidence>
<feature type="compositionally biased region" description="Low complexity" evidence="17">
    <location>
        <begin position="1056"/>
        <end position="1074"/>
    </location>
</feature>
<keyword evidence="9" id="KW-0378">Hydrolase</keyword>
<dbReference type="Proteomes" id="UP000221165">
    <property type="component" value="Unassembled WGS sequence"/>
</dbReference>
<evidence type="ECO:0000256" key="16">
    <source>
        <dbReference type="SAM" id="Coils"/>
    </source>
</evidence>
<evidence type="ECO:0000259" key="18">
    <source>
        <dbReference type="SMART" id="SM00382"/>
    </source>
</evidence>
<feature type="region of interest" description="Disordered" evidence="17">
    <location>
        <begin position="929"/>
        <end position="1178"/>
    </location>
</feature>
<feature type="coiled-coil region" evidence="16">
    <location>
        <begin position="889"/>
        <end position="919"/>
    </location>
</feature>
<evidence type="ECO:0000256" key="3">
    <source>
        <dbReference type="ARBA" id="ARBA00010044"/>
    </source>
</evidence>
<feature type="compositionally biased region" description="Basic and acidic residues" evidence="17">
    <location>
        <begin position="932"/>
        <end position="942"/>
    </location>
</feature>
<dbReference type="GeneID" id="94432258"/>
<accession>A0A2C6KKT4</accession>
<feature type="compositionally biased region" description="Low complexity" evidence="17">
    <location>
        <begin position="272"/>
        <end position="281"/>
    </location>
</feature>
<evidence type="ECO:0000256" key="2">
    <source>
        <dbReference type="ARBA" id="ARBA00004141"/>
    </source>
</evidence>
<evidence type="ECO:0000256" key="7">
    <source>
        <dbReference type="ARBA" id="ARBA00022723"/>
    </source>
</evidence>
<dbReference type="FunFam" id="3.40.50.300:FF:000277">
    <property type="entry name" value="ATP-dependent zinc metalloprotease FtsH"/>
    <property type="match status" value="1"/>
</dbReference>
<dbReference type="PROSITE" id="PS00674">
    <property type="entry name" value="AAA"/>
    <property type="match status" value="1"/>
</dbReference>
<keyword evidence="14" id="KW-0482">Metalloprotease</keyword>
<evidence type="ECO:0000256" key="4">
    <source>
        <dbReference type="ARBA" id="ARBA00010550"/>
    </source>
</evidence>
<evidence type="ECO:0000256" key="1">
    <source>
        <dbReference type="ARBA" id="ARBA00001947"/>
    </source>
</evidence>
<dbReference type="FunFam" id="1.20.58.760:FF:000001">
    <property type="entry name" value="ATP-dependent zinc metalloprotease FtsH"/>
    <property type="match status" value="1"/>
</dbReference>
<dbReference type="InterPro" id="IPR037219">
    <property type="entry name" value="Peptidase_M41-like"/>
</dbReference>
<keyword evidence="5" id="KW-0645">Protease</keyword>
<feature type="region of interest" description="Disordered" evidence="17">
    <location>
        <begin position="353"/>
        <end position="402"/>
    </location>
</feature>
<evidence type="ECO:0000256" key="8">
    <source>
        <dbReference type="ARBA" id="ARBA00022741"/>
    </source>
</evidence>
<dbReference type="FunFam" id="1.10.8.60:FF:000001">
    <property type="entry name" value="ATP-dependent zinc metalloprotease FtsH"/>
    <property type="match status" value="1"/>
</dbReference>
<protein>
    <submittedName>
        <fullName evidence="19">Atp-dependent metallopeptidase subfamily protein</fullName>
    </submittedName>
</protein>
<keyword evidence="20" id="KW-1185">Reference proteome</keyword>
<dbReference type="GO" id="GO:0016020">
    <property type="term" value="C:membrane"/>
    <property type="evidence" value="ECO:0007669"/>
    <property type="project" value="UniProtKB-SubCell"/>
</dbReference>
<evidence type="ECO:0000313" key="20">
    <source>
        <dbReference type="Proteomes" id="UP000221165"/>
    </source>
</evidence>
<keyword evidence="12" id="KW-0809">Transit peptide</keyword>
<feature type="compositionally biased region" description="Low complexity" evidence="17">
    <location>
        <begin position="973"/>
        <end position="984"/>
    </location>
</feature>
<dbReference type="AlphaFoldDB" id="A0A2C6KKT4"/>
<dbReference type="Gene3D" id="1.10.8.60">
    <property type="match status" value="1"/>
</dbReference>
<dbReference type="SMART" id="SM00382">
    <property type="entry name" value="AAA"/>
    <property type="match status" value="1"/>
</dbReference>
<dbReference type="PANTHER" id="PTHR23076">
    <property type="entry name" value="METALLOPROTEASE M41 FTSH"/>
    <property type="match status" value="1"/>
</dbReference>
<evidence type="ECO:0000256" key="10">
    <source>
        <dbReference type="ARBA" id="ARBA00022833"/>
    </source>
</evidence>
<dbReference type="InterPro" id="IPR027417">
    <property type="entry name" value="P-loop_NTPase"/>
</dbReference>
<feature type="compositionally biased region" description="Low complexity" evidence="17">
    <location>
        <begin position="1015"/>
        <end position="1025"/>
    </location>
</feature>
<dbReference type="InterPro" id="IPR000642">
    <property type="entry name" value="Peptidase_M41"/>
</dbReference>
<proteinExistence type="inferred from homology"/>
<dbReference type="InterPro" id="IPR041569">
    <property type="entry name" value="AAA_lid_3"/>
</dbReference>
<keyword evidence="10" id="KW-0862">Zinc</keyword>
<evidence type="ECO:0000313" key="19">
    <source>
        <dbReference type="EMBL" id="PHJ17248.1"/>
    </source>
</evidence>
<keyword evidence="15" id="KW-0472">Membrane</keyword>
<dbReference type="VEuPathDB" id="ToxoDB:CSUI_008928"/>
<dbReference type="GO" id="GO:0004222">
    <property type="term" value="F:metalloendopeptidase activity"/>
    <property type="evidence" value="ECO:0007669"/>
    <property type="project" value="InterPro"/>
</dbReference>
<reference evidence="19 20" key="1">
    <citation type="journal article" date="2017" name="Int. J. Parasitol.">
        <title>The genome of the protozoan parasite Cystoisospora suis and a reverse vaccinology approach to identify vaccine candidates.</title>
        <authorList>
            <person name="Palmieri N."/>
            <person name="Shrestha A."/>
            <person name="Ruttkowski B."/>
            <person name="Beck T."/>
            <person name="Vogl C."/>
            <person name="Tomley F."/>
            <person name="Blake D.P."/>
            <person name="Joachim A."/>
        </authorList>
    </citation>
    <scope>NUCLEOTIDE SEQUENCE [LARGE SCALE GENOMIC DNA]</scope>
    <source>
        <strain evidence="19 20">Wien I</strain>
    </source>
</reference>
<feature type="domain" description="AAA+ ATPase" evidence="18">
    <location>
        <begin position="528"/>
        <end position="664"/>
    </location>
</feature>
<dbReference type="Gene3D" id="1.20.58.760">
    <property type="entry name" value="Peptidase M41"/>
    <property type="match status" value="1"/>
</dbReference>
<feature type="compositionally biased region" description="Basic and acidic residues" evidence="17">
    <location>
        <begin position="1146"/>
        <end position="1178"/>
    </location>
</feature>
<dbReference type="GO" id="GO:0016887">
    <property type="term" value="F:ATP hydrolysis activity"/>
    <property type="evidence" value="ECO:0007669"/>
    <property type="project" value="InterPro"/>
</dbReference>
<gene>
    <name evidence="19" type="ORF">CSUI_008928</name>
</gene>
<dbReference type="Pfam" id="PF17862">
    <property type="entry name" value="AAA_lid_3"/>
    <property type="match status" value="1"/>
</dbReference>
<keyword evidence="11" id="KW-0067">ATP-binding</keyword>
<dbReference type="OrthoDB" id="331955at2759"/>
<dbReference type="GO" id="GO:0006508">
    <property type="term" value="P:proteolysis"/>
    <property type="evidence" value="ECO:0007669"/>
    <property type="project" value="UniProtKB-KW"/>
</dbReference>
<dbReference type="SUPFAM" id="SSF52540">
    <property type="entry name" value="P-loop containing nucleoside triphosphate hydrolases"/>
    <property type="match status" value="1"/>
</dbReference>
<name>A0A2C6KKT4_9APIC</name>
<comment type="similarity">
    <text evidence="3">In the C-terminal section; belongs to the peptidase M41 family.</text>
</comment>
<dbReference type="RefSeq" id="XP_067918973.1">
    <property type="nucleotide sequence ID" value="XM_068069047.1"/>
</dbReference>
<evidence type="ECO:0000256" key="13">
    <source>
        <dbReference type="ARBA" id="ARBA00022989"/>
    </source>
</evidence>
<feature type="compositionally biased region" description="Polar residues" evidence="17">
    <location>
        <begin position="1031"/>
        <end position="1041"/>
    </location>
</feature>
<dbReference type="Gene3D" id="3.40.50.300">
    <property type="entry name" value="P-loop containing nucleotide triphosphate hydrolases"/>
    <property type="match status" value="1"/>
</dbReference>
<comment type="cofactor">
    <cofactor evidence="1">
        <name>Zn(2+)</name>
        <dbReference type="ChEBI" id="CHEBI:29105"/>
    </cofactor>
</comment>
<evidence type="ECO:0000256" key="6">
    <source>
        <dbReference type="ARBA" id="ARBA00022692"/>
    </source>
</evidence>
<comment type="subcellular location">
    <subcellularLocation>
        <location evidence="2">Membrane</location>
        <topology evidence="2">Multi-pass membrane protein</topology>
    </subcellularLocation>
</comment>
<organism evidence="19 20">
    <name type="scientific">Cystoisospora suis</name>
    <dbReference type="NCBI Taxonomy" id="483139"/>
    <lineage>
        <taxon>Eukaryota</taxon>
        <taxon>Sar</taxon>
        <taxon>Alveolata</taxon>
        <taxon>Apicomplexa</taxon>
        <taxon>Conoidasida</taxon>
        <taxon>Coccidia</taxon>
        <taxon>Eucoccidiorida</taxon>
        <taxon>Eimeriorina</taxon>
        <taxon>Sarcocystidae</taxon>
        <taxon>Cystoisospora</taxon>
    </lineage>
</organism>
<evidence type="ECO:0000256" key="14">
    <source>
        <dbReference type="ARBA" id="ARBA00023049"/>
    </source>
</evidence>
<dbReference type="InterPro" id="IPR003960">
    <property type="entry name" value="ATPase_AAA_CS"/>
</dbReference>
<dbReference type="GO" id="GO:0005524">
    <property type="term" value="F:ATP binding"/>
    <property type="evidence" value="ECO:0007669"/>
    <property type="project" value="UniProtKB-KW"/>
</dbReference>
<evidence type="ECO:0000256" key="15">
    <source>
        <dbReference type="ARBA" id="ARBA00023136"/>
    </source>
</evidence>
<keyword evidence="6" id="KW-0812">Transmembrane</keyword>
<keyword evidence="13" id="KW-1133">Transmembrane helix</keyword>
<dbReference type="Pfam" id="PF01434">
    <property type="entry name" value="Peptidase_M41"/>
    <property type="match status" value="1"/>
</dbReference>
<keyword evidence="7" id="KW-0479">Metal-binding</keyword>
<dbReference type="InterPro" id="IPR003593">
    <property type="entry name" value="AAA+_ATPase"/>
</dbReference>
<evidence type="ECO:0000256" key="17">
    <source>
        <dbReference type="SAM" id="MobiDB-lite"/>
    </source>
</evidence>
<comment type="caution">
    <text evidence="19">The sequence shown here is derived from an EMBL/GenBank/DDBJ whole genome shotgun (WGS) entry which is preliminary data.</text>
</comment>
<keyword evidence="16" id="KW-0175">Coiled coil</keyword>
<dbReference type="SUPFAM" id="SSF140990">
    <property type="entry name" value="FtsH protease domain-like"/>
    <property type="match status" value="1"/>
</dbReference>